<proteinExistence type="predicted"/>
<dbReference type="SUPFAM" id="SSF51569">
    <property type="entry name" value="Aldolase"/>
    <property type="match status" value="1"/>
</dbReference>
<evidence type="ECO:0000256" key="5">
    <source>
        <dbReference type="ARBA" id="ARBA00032523"/>
    </source>
</evidence>
<dbReference type="Proteomes" id="UP000198305">
    <property type="component" value="Unassembled WGS sequence"/>
</dbReference>
<dbReference type="InterPro" id="IPR007565">
    <property type="entry name" value="4HFCP_synth"/>
</dbReference>
<comment type="catalytic activity">
    <reaction evidence="6">
        <text>2 D-glyceraldehyde 3-phosphate = 4-(hydroxymethyl)-2-furancarboxaldehyde phosphate + phosphate + 2 H2O</text>
        <dbReference type="Rhea" id="RHEA:43536"/>
        <dbReference type="ChEBI" id="CHEBI:15377"/>
        <dbReference type="ChEBI" id="CHEBI:43474"/>
        <dbReference type="ChEBI" id="CHEBI:59776"/>
        <dbReference type="ChEBI" id="CHEBI:83407"/>
        <dbReference type="EC" id="4.2.3.153"/>
    </reaction>
</comment>
<comment type="function">
    <text evidence="1">Catalyzes the formation of 4-(hydroxymethyl)-2-furancarboxaldehyde phosphate (4-HFC-P) from two molecules of glyceraldehyde-3-P (GA-3-P).</text>
</comment>
<name>A0A238ZQU7_9PROT</name>
<evidence type="ECO:0000256" key="4">
    <source>
        <dbReference type="ARBA" id="ARBA00023270"/>
    </source>
</evidence>
<dbReference type="Pfam" id="PF04476">
    <property type="entry name" value="4HFCP_synth"/>
    <property type="match status" value="1"/>
</dbReference>
<keyword evidence="4" id="KW-0704">Schiff base</keyword>
<reference evidence="9" key="1">
    <citation type="submission" date="2017-06" db="EMBL/GenBank/DDBJ databases">
        <authorList>
            <person name="Varghese N."/>
            <person name="Submissions S."/>
        </authorList>
    </citation>
    <scope>NUCLEOTIDE SEQUENCE [LARGE SCALE GENOMIC DNA]</scope>
    <source>
        <strain evidence="9">Ca-68</strain>
    </source>
</reference>
<dbReference type="RefSeq" id="WP_089375554.1">
    <property type="nucleotide sequence ID" value="NZ_FZOA01000005.1"/>
</dbReference>
<protein>
    <recommendedName>
        <fullName evidence="2">(5-formylfuran-3-yl)methyl phosphate synthase</fullName>
        <ecNumber evidence="2">4.2.3.153</ecNumber>
    </recommendedName>
    <alternativeName>
        <fullName evidence="5">4-(hydroxymethyl)-2-furancarboxaldehyde-phosphate synthase</fullName>
    </alternativeName>
</protein>
<keyword evidence="3" id="KW-0456">Lyase</keyword>
<dbReference type="EC" id="4.2.3.153" evidence="2"/>
<accession>A0A238ZQU7</accession>
<dbReference type="PIRSF" id="PIRSF015957">
    <property type="entry name" value="UCP015957"/>
    <property type="match status" value="1"/>
</dbReference>
<dbReference type="CDD" id="cd00945">
    <property type="entry name" value="Aldolase_Class_I"/>
    <property type="match status" value="1"/>
</dbReference>
<evidence type="ECO:0000256" key="7">
    <source>
        <dbReference type="PIRSR" id="PIRSR015957-1"/>
    </source>
</evidence>
<evidence type="ECO:0000256" key="2">
    <source>
        <dbReference type="ARBA" id="ARBA00012553"/>
    </source>
</evidence>
<evidence type="ECO:0000256" key="6">
    <source>
        <dbReference type="ARBA" id="ARBA00047628"/>
    </source>
</evidence>
<dbReference type="AlphaFoldDB" id="A0A238ZQU7"/>
<dbReference type="OrthoDB" id="2111523at2"/>
<organism evidence="8 9">
    <name type="scientific">Methylobacillus rhizosphaerae</name>
    <dbReference type="NCBI Taxonomy" id="551994"/>
    <lineage>
        <taxon>Bacteria</taxon>
        <taxon>Pseudomonadati</taxon>
        <taxon>Pseudomonadota</taxon>
        <taxon>Betaproteobacteria</taxon>
        <taxon>Nitrosomonadales</taxon>
        <taxon>Methylophilaceae</taxon>
        <taxon>Methylobacillus</taxon>
    </lineage>
</organism>
<dbReference type="GO" id="GO:0016829">
    <property type="term" value="F:lyase activity"/>
    <property type="evidence" value="ECO:0007669"/>
    <property type="project" value="UniProtKB-KW"/>
</dbReference>
<feature type="active site" description="Proton acceptor" evidence="7">
    <location>
        <position position="86"/>
    </location>
</feature>
<evidence type="ECO:0000313" key="8">
    <source>
        <dbReference type="EMBL" id="SNR85777.1"/>
    </source>
</evidence>
<gene>
    <name evidence="8" type="ORF">SAMN05192560_1461</name>
</gene>
<dbReference type="EMBL" id="FZOA01000005">
    <property type="protein sequence ID" value="SNR85777.1"/>
    <property type="molecule type" value="Genomic_DNA"/>
</dbReference>
<feature type="active site" description="Schiff-base intermediate with substrate" evidence="7">
    <location>
        <position position="28"/>
    </location>
</feature>
<sequence>MSKLLVSVTSVEEALLAMEGGADIIDMKNPHLGALGALPLTVVAEAVNAINGQRVTSATTGDLPMQPDIICQAVMQMATTGVDIIKVGFFGSHAENASCISALQPLIQKNNLHVVAVLMADMEPTLEVVELLRQAGFFGVMLDTARKNGQTLLSHLTINQLQNFLYLAGDMQTGLAGSLAIEHIEQLLAIKPSYIGVRGAVCWEGSRIAKLCKNRVSAISTLLYNCNKLVENIELA</sequence>
<evidence type="ECO:0000313" key="9">
    <source>
        <dbReference type="Proteomes" id="UP000198305"/>
    </source>
</evidence>
<evidence type="ECO:0000256" key="3">
    <source>
        <dbReference type="ARBA" id="ARBA00023239"/>
    </source>
</evidence>
<keyword evidence="9" id="KW-1185">Reference proteome</keyword>
<evidence type="ECO:0000256" key="1">
    <source>
        <dbReference type="ARBA" id="ARBA00003810"/>
    </source>
</evidence>